<proteinExistence type="predicted"/>
<gene>
    <name evidence="1" type="ORF">BDV95DRAFT_282883</name>
</gene>
<sequence>MALRQARGLRRPCTYDARRSRPVFLIGASNSPLVIRQCQGNVCAGGMTAFEGYRVVMMQAPSAGRCGEGQGRIWVRQSKRADFSLSTCLIYSTSEFKRFYLSEPLLYTHLVCLNPHTAVLDHIRIRQTNPPVRQTASRLVRSSSECNQPPPFLFQHHPKLCRPSFVDFAFLLPTMPISALAGVAVAGADGMRGGS</sequence>
<evidence type="ECO:0000313" key="2">
    <source>
        <dbReference type="Proteomes" id="UP000481861"/>
    </source>
</evidence>
<name>A0A7C8IC34_9PLEO</name>
<dbReference type="Proteomes" id="UP000481861">
    <property type="component" value="Unassembled WGS sequence"/>
</dbReference>
<reference evidence="1 2" key="1">
    <citation type="submission" date="2020-01" db="EMBL/GenBank/DDBJ databases">
        <authorList>
            <consortium name="DOE Joint Genome Institute"/>
            <person name="Haridas S."/>
            <person name="Albert R."/>
            <person name="Binder M."/>
            <person name="Bloem J."/>
            <person name="Labutti K."/>
            <person name="Salamov A."/>
            <person name="Andreopoulos B."/>
            <person name="Baker S.E."/>
            <person name="Barry K."/>
            <person name="Bills G."/>
            <person name="Bluhm B.H."/>
            <person name="Cannon C."/>
            <person name="Castanera R."/>
            <person name="Culley D.E."/>
            <person name="Daum C."/>
            <person name="Ezra D."/>
            <person name="Gonzalez J.B."/>
            <person name="Henrissat B."/>
            <person name="Kuo A."/>
            <person name="Liang C."/>
            <person name="Lipzen A."/>
            <person name="Lutzoni F."/>
            <person name="Magnuson J."/>
            <person name="Mondo S."/>
            <person name="Nolan M."/>
            <person name="Ohm R."/>
            <person name="Pangilinan J."/>
            <person name="Park H.-J.H."/>
            <person name="Ramirez L."/>
            <person name="Alfaro M."/>
            <person name="Sun H."/>
            <person name="Tritt A."/>
            <person name="Yoshinaga Y."/>
            <person name="Zwiers L.-H.L."/>
            <person name="Turgeon B.G."/>
            <person name="Goodwin S.B."/>
            <person name="Spatafora J.W."/>
            <person name="Crous P.W."/>
            <person name="Grigoriev I.V."/>
        </authorList>
    </citation>
    <scope>NUCLEOTIDE SEQUENCE [LARGE SCALE GENOMIC DNA]</scope>
    <source>
        <strain evidence="1 2">CBS 611.86</strain>
    </source>
</reference>
<evidence type="ECO:0000313" key="1">
    <source>
        <dbReference type="EMBL" id="KAF2875829.1"/>
    </source>
</evidence>
<comment type="caution">
    <text evidence="1">The sequence shown here is derived from an EMBL/GenBank/DDBJ whole genome shotgun (WGS) entry which is preliminary data.</text>
</comment>
<organism evidence="1 2">
    <name type="scientific">Massariosphaeria phaeospora</name>
    <dbReference type="NCBI Taxonomy" id="100035"/>
    <lineage>
        <taxon>Eukaryota</taxon>
        <taxon>Fungi</taxon>
        <taxon>Dikarya</taxon>
        <taxon>Ascomycota</taxon>
        <taxon>Pezizomycotina</taxon>
        <taxon>Dothideomycetes</taxon>
        <taxon>Pleosporomycetidae</taxon>
        <taxon>Pleosporales</taxon>
        <taxon>Pleosporales incertae sedis</taxon>
        <taxon>Massariosphaeria</taxon>
    </lineage>
</organism>
<dbReference type="EMBL" id="JAADJZ010000004">
    <property type="protein sequence ID" value="KAF2875829.1"/>
    <property type="molecule type" value="Genomic_DNA"/>
</dbReference>
<dbReference type="AlphaFoldDB" id="A0A7C8IC34"/>
<protein>
    <submittedName>
        <fullName evidence="1">Uncharacterized protein</fullName>
    </submittedName>
</protein>
<accession>A0A7C8IC34</accession>
<keyword evidence="2" id="KW-1185">Reference proteome</keyword>